<feature type="domain" description="Novel STAND NTPase 3" evidence="1">
    <location>
        <begin position="25"/>
        <end position="163"/>
    </location>
</feature>
<evidence type="ECO:0000313" key="3">
    <source>
        <dbReference type="Proteomes" id="UP000646911"/>
    </source>
</evidence>
<organism evidence="2 3">
    <name type="scientific">Undibacterium umbellatum</name>
    <dbReference type="NCBI Taxonomy" id="2762300"/>
    <lineage>
        <taxon>Bacteria</taxon>
        <taxon>Pseudomonadati</taxon>
        <taxon>Pseudomonadota</taxon>
        <taxon>Betaproteobacteria</taxon>
        <taxon>Burkholderiales</taxon>
        <taxon>Oxalobacteraceae</taxon>
        <taxon>Undibacterium</taxon>
    </lineage>
</organism>
<gene>
    <name evidence="2" type="ORF">H8L47_00025</name>
</gene>
<name>A0ABR6Z2I3_9BURK</name>
<accession>A0ABR6Z2I3</accession>
<evidence type="ECO:0000313" key="2">
    <source>
        <dbReference type="EMBL" id="MBC3905940.1"/>
    </source>
</evidence>
<comment type="caution">
    <text evidence="2">The sequence shown here is derived from an EMBL/GenBank/DDBJ whole genome shotgun (WGS) entry which is preliminary data.</text>
</comment>
<dbReference type="EMBL" id="JACOFX010000001">
    <property type="protein sequence ID" value="MBC3905940.1"/>
    <property type="molecule type" value="Genomic_DNA"/>
</dbReference>
<dbReference type="Proteomes" id="UP000646911">
    <property type="component" value="Unassembled WGS sequence"/>
</dbReference>
<reference evidence="2 3" key="1">
    <citation type="submission" date="2020-08" db="EMBL/GenBank/DDBJ databases">
        <title>Novel species isolated from subtropical streams in China.</title>
        <authorList>
            <person name="Lu H."/>
        </authorList>
    </citation>
    <scope>NUCLEOTIDE SEQUENCE [LARGE SCALE GENOMIC DNA]</scope>
    <source>
        <strain evidence="2 3">NL8W</strain>
    </source>
</reference>
<keyword evidence="3" id="KW-1185">Reference proteome</keyword>
<dbReference type="Pfam" id="PF20720">
    <property type="entry name" value="nSTAND3"/>
    <property type="match status" value="1"/>
</dbReference>
<dbReference type="InterPro" id="IPR049050">
    <property type="entry name" value="nSTAND3"/>
</dbReference>
<proteinExistence type="predicted"/>
<evidence type="ECO:0000259" key="1">
    <source>
        <dbReference type="Pfam" id="PF20720"/>
    </source>
</evidence>
<dbReference type="RefSeq" id="WP_186951205.1">
    <property type="nucleotide sequence ID" value="NZ_JACOFX010000001.1"/>
</dbReference>
<protein>
    <recommendedName>
        <fullName evidence="1">Novel STAND NTPase 3 domain-containing protein</fullName>
    </recommendedName>
</protein>
<sequence length="523" mass="60249">MFGNIQTNLIGYNSSIAENGFYLVDRTQLNHAEDALISGHDVILTSDVGNGKSIAAEQLSLRMTALGWRVFRVTADTKEVRKEAIQLLDAGGNIALVIDNYIPFLDLIDHFSVRRQGKNFKFILTCRSYVHDAFADRLEKRLYSTNITEIDVNRLGEDDNQKLIRMIDSFGLWSDFSAHSHQQKQNFLTNECNNQLHQVLLRLYAAPQMSERINRLFEDITPQVRRLVVAAMILNLSGLLVLKETLDDLLNNSPLMHLTNTDKESVKFIWSDVAGQIKLKSSALAEHYLKNLANSGEVVGIIIEMFDSAHEIYESRIYKRPTSEQFMRSIMSFSTLQKMIPENGFRPATIRFYEAIQTKTFVRKNPHFWLQYAIARLSFEDSLTEIETYFQSAYKHAEEINYDPFQIDNHYARLLLIRAIKEPFSVTTFSNYSKAKSIVMNQVALGATRKHYPYRVATLVLDLVKIHGEKFDQKQIKDFALFCGDILTRIEKSNQSIREHKHTIFCKKAMSDTLRELESYTPK</sequence>